<feature type="region of interest" description="Disordered" evidence="1">
    <location>
        <begin position="26"/>
        <end position="107"/>
    </location>
</feature>
<sequence>MKFPLASLALAVALLPCLPEPSHAENKVTFPPAGHGGTQQPAPVGGQDAGHGAAQAAAHGNTAAPAGGHAVGPAAPAEGEALCQGFGPQTPRDIGNPFGRNPVSFGLAPPPEEMNLCNIHTHTNAEHLGPGFSIYAGPGEHGGFKCAGSANLSPAELSRPSGPARFDGVEPGDTIEVHWVYSSCDVAPGPGLGSCLSDSCSNPELRVESQVFLVVNDPNALDFRDFIYLGTMRGGHYQARDLPSGTGAPVVFRGSTTGPSYSQQTCSPLQVTWSVRPRCARLDISTLDAWAGMGNIFEETHSHGVRRLVTAPALLSQIE</sequence>
<dbReference type="RefSeq" id="WP_353472523.1">
    <property type="nucleotide sequence ID" value="NZ_CP123384.1"/>
</dbReference>
<dbReference type="GO" id="GO:0004089">
    <property type="term" value="F:carbonate dehydratase activity"/>
    <property type="evidence" value="ECO:0007669"/>
    <property type="project" value="UniProtKB-EC"/>
</dbReference>
<proteinExistence type="predicted"/>
<keyword evidence="2" id="KW-0732">Signal</keyword>
<evidence type="ECO:0000313" key="3">
    <source>
        <dbReference type="EMBL" id="XCC93701.1"/>
    </source>
</evidence>
<evidence type="ECO:0000256" key="2">
    <source>
        <dbReference type="SAM" id="SignalP"/>
    </source>
</evidence>
<keyword evidence="3" id="KW-0456">Lyase</keyword>
<dbReference type="Pfam" id="PF10563">
    <property type="entry name" value="CA_like"/>
    <property type="match status" value="1"/>
</dbReference>
<dbReference type="AlphaFoldDB" id="A0AAU8AGY9"/>
<feature type="chain" id="PRO_5043605328" evidence="2">
    <location>
        <begin position="25"/>
        <end position="319"/>
    </location>
</feature>
<evidence type="ECO:0000256" key="1">
    <source>
        <dbReference type="SAM" id="MobiDB-lite"/>
    </source>
</evidence>
<dbReference type="InterPro" id="IPR018883">
    <property type="entry name" value="Delta_CA"/>
</dbReference>
<dbReference type="EC" id="4.2.1.1" evidence="3"/>
<reference evidence="3" key="1">
    <citation type="submission" date="2023-02" db="EMBL/GenBank/DDBJ databases">
        <title>Description and genomic characterization of Salipiger bruguierae sp. nov., isolated from the sediment of mangrove plant Bruguiera sexangula.</title>
        <authorList>
            <person name="Long M."/>
        </authorList>
    </citation>
    <scope>NUCLEOTIDE SEQUENCE</scope>
    <source>
        <strain evidence="3">H15</strain>
    </source>
</reference>
<dbReference type="EMBL" id="CP123384">
    <property type="protein sequence ID" value="XCC93701.1"/>
    <property type="molecule type" value="Genomic_DNA"/>
</dbReference>
<feature type="compositionally biased region" description="Low complexity" evidence="1">
    <location>
        <begin position="50"/>
        <end position="81"/>
    </location>
</feature>
<organism evidence="3">
    <name type="scientific">Alloyangia sp. H15</name>
    <dbReference type="NCBI Taxonomy" id="3029062"/>
    <lineage>
        <taxon>Bacteria</taxon>
        <taxon>Pseudomonadati</taxon>
        <taxon>Pseudomonadota</taxon>
        <taxon>Alphaproteobacteria</taxon>
        <taxon>Rhodobacterales</taxon>
        <taxon>Roseobacteraceae</taxon>
        <taxon>Alloyangia</taxon>
    </lineage>
</organism>
<accession>A0AAU8AGY9</accession>
<gene>
    <name evidence="3" type="ORF">PVT71_00415</name>
</gene>
<protein>
    <submittedName>
        <fullName evidence="3">Delta-class carbonic anhydrase</fullName>
        <ecNumber evidence="3">4.2.1.1</ecNumber>
    </submittedName>
</protein>
<name>A0AAU8AGY9_9RHOB</name>
<feature type="signal peptide" evidence="2">
    <location>
        <begin position="1"/>
        <end position="24"/>
    </location>
</feature>